<dbReference type="EMBL" id="JAJHUN010000011">
    <property type="protein sequence ID" value="KAJ4145132.1"/>
    <property type="molecule type" value="Genomic_DNA"/>
</dbReference>
<dbReference type="Proteomes" id="UP001144673">
    <property type="component" value="Chromosome 2"/>
</dbReference>
<dbReference type="RefSeq" id="XP_056048802.1">
    <property type="nucleotide sequence ID" value="XM_056195144.1"/>
</dbReference>
<dbReference type="GO" id="GO:0005634">
    <property type="term" value="C:nucleus"/>
    <property type="evidence" value="ECO:0007669"/>
    <property type="project" value="UniProtKB-SubCell"/>
</dbReference>
<feature type="compositionally biased region" description="Low complexity" evidence="3">
    <location>
        <begin position="129"/>
        <end position="144"/>
    </location>
</feature>
<evidence type="ECO:0000256" key="3">
    <source>
        <dbReference type="SAM" id="MobiDB-lite"/>
    </source>
</evidence>
<dbReference type="InterPro" id="IPR001138">
    <property type="entry name" value="Zn2Cys6_DnaBD"/>
</dbReference>
<gene>
    <name evidence="5" type="ORF">LMH87_003991</name>
</gene>
<sequence>MNRIPAEEPYIDNHQTPQQGPEPAWGNMALPPSFPRDSTWTPPAASNSSYSGRASLFSGQASGSINNARASYSTASSCEGSWASSTTDNDEAEREVNWDEWEQGSDSAHIMPKNEPTDEDDISMSQFKSTALASTETSTTTSGPKRGRGRPRKNPVTGPTSDAKVTKGRSKTGCITCRRRKKKCDEGKPACMNCEKNSVVCEGYNEKQIWKNGKERAEEGRSKRESIPAVKYPSFILGVDTAEDRIFLKHYADCLSNVLTVEPDSQNPFKNILFTLATSDQGLPATTRQGLMHSILSISSIHIDLETAYGSGMFAGSA</sequence>
<dbReference type="Gene3D" id="4.10.240.10">
    <property type="entry name" value="Zn(2)-C6 fungal-type DNA-binding domain"/>
    <property type="match status" value="1"/>
</dbReference>
<dbReference type="KEGG" id="amus:LMH87_003991"/>
<name>A0A9W8Q5L4_AKAMU</name>
<comment type="caution">
    <text evidence="5">The sequence shown here is derived from an EMBL/GenBank/DDBJ whole genome shotgun (WGS) entry which is preliminary data.</text>
</comment>
<evidence type="ECO:0000256" key="2">
    <source>
        <dbReference type="ARBA" id="ARBA00023242"/>
    </source>
</evidence>
<dbReference type="PANTHER" id="PTHR37534:SF38">
    <property type="entry name" value="ZN(2)-C6 FUNGAL-TYPE DOMAIN-CONTAINING PROTEIN"/>
    <property type="match status" value="1"/>
</dbReference>
<feature type="domain" description="Zn(2)-C6 fungal-type" evidence="4">
    <location>
        <begin position="173"/>
        <end position="201"/>
    </location>
</feature>
<dbReference type="Pfam" id="PF00172">
    <property type="entry name" value="Zn_clus"/>
    <property type="match status" value="1"/>
</dbReference>
<evidence type="ECO:0000259" key="4">
    <source>
        <dbReference type="PROSITE" id="PS50048"/>
    </source>
</evidence>
<dbReference type="AlphaFoldDB" id="A0A9W8Q5L4"/>
<dbReference type="GO" id="GO:0008270">
    <property type="term" value="F:zinc ion binding"/>
    <property type="evidence" value="ECO:0007669"/>
    <property type="project" value="InterPro"/>
</dbReference>
<dbReference type="PANTHER" id="PTHR37534">
    <property type="entry name" value="TRANSCRIPTIONAL ACTIVATOR PROTEIN UGA3"/>
    <property type="match status" value="1"/>
</dbReference>
<dbReference type="SMART" id="SM00066">
    <property type="entry name" value="GAL4"/>
    <property type="match status" value="1"/>
</dbReference>
<keyword evidence="6" id="KW-1185">Reference proteome</keyword>
<reference evidence="5" key="1">
    <citation type="journal article" date="2023" name="Access Microbiol">
        <title>De-novo genome assembly for Akanthomyces muscarius, a biocontrol agent of insect agricultural pests.</title>
        <authorList>
            <person name="Erdos Z."/>
            <person name="Studholme D.J."/>
            <person name="Raymond B."/>
            <person name="Sharma M."/>
        </authorList>
    </citation>
    <scope>NUCLEOTIDE SEQUENCE</scope>
    <source>
        <strain evidence="5">Ve6</strain>
    </source>
</reference>
<dbReference type="CDD" id="cd00067">
    <property type="entry name" value="GAL4"/>
    <property type="match status" value="1"/>
</dbReference>
<organism evidence="5 6">
    <name type="scientific">Akanthomyces muscarius</name>
    <name type="common">Entomopathogenic fungus</name>
    <name type="synonym">Lecanicillium muscarium</name>
    <dbReference type="NCBI Taxonomy" id="2231603"/>
    <lineage>
        <taxon>Eukaryota</taxon>
        <taxon>Fungi</taxon>
        <taxon>Dikarya</taxon>
        <taxon>Ascomycota</taxon>
        <taxon>Pezizomycotina</taxon>
        <taxon>Sordariomycetes</taxon>
        <taxon>Hypocreomycetidae</taxon>
        <taxon>Hypocreales</taxon>
        <taxon>Cordycipitaceae</taxon>
        <taxon>Akanthomyces</taxon>
    </lineage>
</organism>
<evidence type="ECO:0000313" key="6">
    <source>
        <dbReference type="Proteomes" id="UP001144673"/>
    </source>
</evidence>
<dbReference type="GO" id="GO:0000976">
    <property type="term" value="F:transcription cis-regulatory region binding"/>
    <property type="evidence" value="ECO:0007669"/>
    <property type="project" value="TreeGrafter"/>
</dbReference>
<dbReference type="SUPFAM" id="SSF57701">
    <property type="entry name" value="Zn2/Cys6 DNA-binding domain"/>
    <property type="match status" value="1"/>
</dbReference>
<proteinExistence type="predicted"/>
<dbReference type="GeneID" id="80891150"/>
<accession>A0A9W8Q5L4</accession>
<evidence type="ECO:0000256" key="1">
    <source>
        <dbReference type="ARBA" id="ARBA00004123"/>
    </source>
</evidence>
<protein>
    <recommendedName>
        <fullName evidence="4">Zn(2)-C6 fungal-type domain-containing protein</fullName>
    </recommendedName>
</protein>
<feature type="compositionally biased region" description="Acidic residues" evidence="3">
    <location>
        <begin position="88"/>
        <end position="103"/>
    </location>
</feature>
<dbReference type="Pfam" id="PF11951">
    <property type="entry name" value="Fungal_trans_2"/>
    <property type="match status" value="1"/>
</dbReference>
<feature type="region of interest" description="Disordered" evidence="3">
    <location>
        <begin position="1"/>
        <end position="167"/>
    </location>
</feature>
<keyword evidence="2" id="KW-0539">Nucleus</keyword>
<evidence type="ECO:0000313" key="5">
    <source>
        <dbReference type="EMBL" id="KAJ4145132.1"/>
    </source>
</evidence>
<dbReference type="InterPro" id="IPR021858">
    <property type="entry name" value="Fun_TF"/>
</dbReference>
<dbReference type="GO" id="GO:0000981">
    <property type="term" value="F:DNA-binding transcription factor activity, RNA polymerase II-specific"/>
    <property type="evidence" value="ECO:0007669"/>
    <property type="project" value="InterPro"/>
</dbReference>
<dbReference type="PROSITE" id="PS50048">
    <property type="entry name" value="ZN2_CY6_FUNGAL_2"/>
    <property type="match status" value="1"/>
</dbReference>
<comment type="subcellular location">
    <subcellularLocation>
        <location evidence="1">Nucleus</location>
    </subcellularLocation>
</comment>
<dbReference type="InterPro" id="IPR036864">
    <property type="entry name" value="Zn2-C6_fun-type_DNA-bd_sf"/>
</dbReference>
<dbReference type="PROSITE" id="PS00463">
    <property type="entry name" value="ZN2_CY6_FUNGAL_1"/>
    <property type="match status" value="1"/>
</dbReference>
<dbReference type="GO" id="GO:0045944">
    <property type="term" value="P:positive regulation of transcription by RNA polymerase II"/>
    <property type="evidence" value="ECO:0007669"/>
    <property type="project" value="TreeGrafter"/>
</dbReference>
<feature type="compositionally biased region" description="Polar residues" evidence="3">
    <location>
        <begin position="36"/>
        <end position="87"/>
    </location>
</feature>